<dbReference type="AlphaFoldDB" id="A0A180FZ58"/>
<reference evidence="3" key="2">
    <citation type="submission" date="2016-05" db="EMBL/GenBank/DDBJ databases">
        <title>Comparative analysis highlights variable genome content of wheat rusts and divergence of the mating loci.</title>
        <authorList>
            <person name="Cuomo C.A."/>
            <person name="Bakkeren G."/>
            <person name="Szabo L."/>
            <person name="Khalil H."/>
            <person name="Joly D."/>
            <person name="Goldberg J."/>
            <person name="Young S."/>
            <person name="Zeng Q."/>
            <person name="Fellers J."/>
        </authorList>
    </citation>
    <scope>NUCLEOTIDE SEQUENCE [LARGE SCALE GENOMIC DNA]</scope>
    <source>
        <strain evidence="3">1-1 BBBD Race 1</strain>
    </source>
</reference>
<evidence type="ECO:0000313" key="3">
    <source>
        <dbReference type="EMBL" id="OAV85705.1"/>
    </source>
</evidence>
<dbReference type="Pfam" id="PF20515">
    <property type="entry name" value="2OG-FeII_Oxy_6"/>
    <property type="match status" value="1"/>
</dbReference>
<dbReference type="EMBL" id="ADAS02002939">
    <property type="protein sequence ID" value="OAV85705.1"/>
    <property type="molecule type" value="Genomic_DNA"/>
</dbReference>
<dbReference type="Proteomes" id="UP000005240">
    <property type="component" value="Unassembled WGS sequence"/>
</dbReference>
<evidence type="ECO:0000313" key="5">
    <source>
        <dbReference type="Proteomes" id="UP000005240"/>
    </source>
</evidence>
<keyword evidence="5" id="KW-1185">Reference proteome</keyword>
<feature type="compositionally biased region" description="Polar residues" evidence="1">
    <location>
        <begin position="1"/>
        <end position="39"/>
    </location>
</feature>
<feature type="domain" description="Tet-like 2OG-Fe(II) oxygenase" evidence="2">
    <location>
        <begin position="229"/>
        <end position="353"/>
    </location>
</feature>
<accession>A0A180FZ58</accession>
<reference evidence="4" key="4">
    <citation type="submission" date="2025-05" db="UniProtKB">
        <authorList>
            <consortium name="EnsemblFungi"/>
        </authorList>
    </citation>
    <scope>IDENTIFICATION</scope>
    <source>
        <strain evidence="4">isolate 1-1 / race 1 (BBBD)</strain>
    </source>
</reference>
<dbReference type="InterPro" id="IPR046798">
    <property type="entry name" value="2OG-FeII_Oxy_6"/>
</dbReference>
<reference evidence="4 5" key="3">
    <citation type="journal article" date="2017" name="G3 (Bethesda)">
        <title>Comparative analysis highlights variable genome content of wheat rusts and divergence of the mating loci.</title>
        <authorList>
            <person name="Cuomo C.A."/>
            <person name="Bakkeren G."/>
            <person name="Khalil H.B."/>
            <person name="Panwar V."/>
            <person name="Joly D."/>
            <person name="Linning R."/>
            <person name="Sakthikumar S."/>
            <person name="Song X."/>
            <person name="Adiconis X."/>
            <person name="Fan L."/>
            <person name="Goldberg J.M."/>
            <person name="Levin J.Z."/>
            <person name="Young S."/>
            <person name="Zeng Q."/>
            <person name="Anikster Y."/>
            <person name="Bruce M."/>
            <person name="Wang M."/>
            <person name="Yin C."/>
            <person name="McCallum B."/>
            <person name="Szabo L.J."/>
            <person name="Hulbert S."/>
            <person name="Chen X."/>
            <person name="Fellers J.P."/>
        </authorList>
    </citation>
    <scope>NUCLEOTIDE SEQUENCE</scope>
    <source>
        <strain evidence="5">Isolate 1-1 / race 1 (BBBD)</strain>
        <strain evidence="4">isolate 1-1 / race 1 (BBBD)</strain>
    </source>
</reference>
<reference evidence="3" key="1">
    <citation type="submission" date="2009-11" db="EMBL/GenBank/DDBJ databases">
        <authorList>
            <consortium name="The Broad Institute Genome Sequencing Platform"/>
            <person name="Ward D."/>
            <person name="Feldgarden M."/>
            <person name="Earl A."/>
            <person name="Young S.K."/>
            <person name="Zeng Q."/>
            <person name="Koehrsen M."/>
            <person name="Alvarado L."/>
            <person name="Berlin A."/>
            <person name="Bochicchio J."/>
            <person name="Borenstein D."/>
            <person name="Chapman S.B."/>
            <person name="Chen Z."/>
            <person name="Engels R."/>
            <person name="Freedman E."/>
            <person name="Gellesch M."/>
            <person name="Goldberg J."/>
            <person name="Griggs A."/>
            <person name="Gujja S."/>
            <person name="Heilman E."/>
            <person name="Heiman D."/>
            <person name="Hepburn T."/>
            <person name="Howarth C."/>
            <person name="Jen D."/>
            <person name="Larson L."/>
            <person name="Lewis B."/>
            <person name="Mehta T."/>
            <person name="Park D."/>
            <person name="Pearson M."/>
            <person name="Roberts A."/>
            <person name="Saif S."/>
            <person name="Shea T."/>
            <person name="Shenoy N."/>
            <person name="Sisk P."/>
            <person name="Stolte C."/>
            <person name="Sykes S."/>
            <person name="Thomson T."/>
            <person name="Walk T."/>
            <person name="White J."/>
            <person name="Yandava C."/>
            <person name="Izard J."/>
            <person name="Baranova O.V."/>
            <person name="Blanton J.M."/>
            <person name="Tanner A.C."/>
            <person name="Dewhirst F.E."/>
            <person name="Haas B."/>
            <person name="Nusbaum C."/>
            <person name="Birren B."/>
        </authorList>
    </citation>
    <scope>NUCLEOTIDE SEQUENCE [LARGE SCALE GENOMIC DNA]</scope>
    <source>
        <strain evidence="3">1-1 BBBD Race 1</strain>
    </source>
</reference>
<organism evidence="3">
    <name type="scientific">Puccinia triticina (isolate 1-1 / race 1 (BBBD))</name>
    <name type="common">Brown leaf rust fungus</name>
    <dbReference type="NCBI Taxonomy" id="630390"/>
    <lineage>
        <taxon>Eukaryota</taxon>
        <taxon>Fungi</taxon>
        <taxon>Dikarya</taxon>
        <taxon>Basidiomycota</taxon>
        <taxon>Pucciniomycotina</taxon>
        <taxon>Pucciniomycetes</taxon>
        <taxon>Pucciniales</taxon>
        <taxon>Pucciniaceae</taxon>
        <taxon>Puccinia</taxon>
    </lineage>
</organism>
<proteinExistence type="predicted"/>
<name>A0A180FZ58_PUCT1</name>
<feature type="region of interest" description="Disordered" evidence="1">
    <location>
        <begin position="1"/>
        <end position="96"/>
    </location>
</feature>
<evidence type="ECO:0000313" key="4">
    <source>
        <dbReference type="EnsemblFungi" id="PTTG_30330-t43_1-p1"/>
    </source>
</evidence>
<dbReference type="VEuPathDB" id="FungiDB:PTTG_30330"/>
<feature type="compositionally biased region" description="Polar residues" evidence="1">
    <location>
        <begin position="50"/>
        <end position="65"/>
    </location>
</feature>
<evidence type="ECO:0000259" key="2">
    <source>
        <dbReference type="Pfam" id="PF20515"/>
    </source>
</evidence>
<dbReference type="EnsemblFungi" id="PTTG_30330-t43_1">
    <property type="protein sequence ID" value="PTTG_30330-t43_1-p1"/>
    <property type="gene ID" value="PTTG_30330"/>
</dbReference>
<evidence type="ECO:0000256" key="1">
    <source>
        <dbReference type="SAM" id="MobiDB-lite"/>
    </source>
</evidence>
<feature type="non-terminal residue" evidence="3">
    <location>
        <position position="354"/>
    </location>
</feature>
<gene>
    <name evidence="3" type="ORF">PTTG_30330</name>
</gene>
<protein>
    <recommendedName>
        <fullName evidence="2">Tet-like 2OG-Fe(II) oxygenase domain-containing protein</fullName>
    </recommendedName>
</protein>
<dbReference type="OrthoDB" id="2518734at2759"/>
<sequence length="354" mass="39671">MSNAMRQFQSPNSLHPQNRSSSQSISGIPHNNRSSNVCGQPSAPPGRKQPYTNSTPLRLPNSSLDLSIPGTIPSGCGAHHPRNPAHKRTTDTENADDLQDAGRKYRAKAEISFVLPTEDDESPNEIENLNQTITASSGSKPTFYYFVPPKRQHDPNPSELLTSQATLKASYYGLSFGTCVIAPRNGLGFCKFQTIPFSSMSPEELQGWEKLVCFFLDQTNFVGNVDTTIKMTVAYREANEWIVTHLQELAPRAFKEYREALINGNLPSMAHVEYPTPYNMFDFASFFTFTMHNFFNGPHTDTDVNTWTLVCWIPIFNPSKSNSDDPILADDGFDMIGGQFTFRDFQVYIDLNKV</sequence>